<dbReference type="InterPro" id="IPR001610">
    <property type="entry name" value="PAC"/>
</dbReference>
<feature type="domain" description="PAS" evidence="4">
    <location>
        <begin position="23"/>
        <end position="79"/>
    </location>
</feature>
<dbReference type="InterPro" id="IPR013655">
    <property type="entry name" value="PAS_fold_3"/>
</dbReference>
<dbReference type="SUPFAM" id="SSF55785">
    <property type="entry name" value="PYP-like sensor domain (PAS domain)"/>
    <property type="match status" value="4"/>
</dbReference>
<dbReference type="Gene3D" id="3.30.450.20">
    <property type="entry name" value="PAS domain"/>
    <property type="match status" value="3"/>
</dbReference>
<dbReference type="KEGG" id="pkc:PKB_2397"/>
<dbReference type="PROSITE" id="PS50112">
    <property type="entry name" value="PAS"/>
    <property type="match status" value="2"/>
</dbReference>
<dbReference type="GO" id="GO:0004888">
    <property type="term" value="F:transmembrane signaling receptor activity"/>
    <property type="evidence" value="ECO:0007669"/>
    <property type="project" value="InterPro"/>
</dbReference>
<dbReference type="PANTHER" id="PTHR24422:SF10">
    <property type="entry name" value="CHEMOTAXIS PROTEIN METHYLTRANSFERASE 2"/>
    <property type="match status" value="1"/>
</dbReference>
<dbReference type="GO" id="GO:0007165">
    <property type="term" value="P:signal transduction"/>
    <property type="evidence" value="ECO:0007669"/>
    <property type="project" value="UniProtKB-KW"/>
</dbReference>
<dbReference type="Gene3D" id="1.10.287.950">
    <property type="entry name" value="Methyl-accepting chemotaxis protein"/>
    <property type="match status" value="1"/>
</dbReference>
<dbReference type="HOGENOM" id="CLU_000445_107_26_6"/>
<protein>
    <submittedName>
        <fullName evidence="6">PAS/PAC sensor-containing methyl-accepting chemotaxis sensory transducer</fullName>
    </submittedName>
</protein>
<feature type="domain" description="Methyl-accepting transducer" evidence="3">
    <location>
        <begin position="496"/>
        <end position="587"/>
    </location>
</feature>
<dbReference type="InterPro" id="IPR035965">
    <property type="entry name" value="PAS-like_dom_sf"/>
</dbReference>
<dbReference type="GO" id="GO:0006935">
    <property type="term" value="P:chemotaxis"/>
    <property type="evidence" value="ECO:0007669"/>
    <property type="project" value="InterPro"/>
</dbReference>
<dbReference type="Pfam" id="PF00015">
    <property type="entry name" value="MCPsignal"/>
    <property type="match status" value="1"/>
</dbReference>
<dbReference type="InterPro" id="IPR004090">
    <property type="entry name" value="Chemotax_Me-accpt_rcpt"/>
</dbReference>
<dbReference type="InterPro" id="IPR004089">
    <property type="entry name" value="MCPsignal_dom"/>
</dbReference>
<evidence type="ECO:0000256" key="1">
    <source>
        <dbReference type="ARBA" id="ARBA00023224"/>
    </source>
</evidence>
<dbReference type="InterPro" id="IPR000014">
    <property type="entry name" value="PAS"/>
</dbReference>
<evidence type="ECO:0000313" key="6">
    <source>
        <dbReference type="EMBL" id="CDF83744.1"/>
    </source>
</evidence>
<name>A0A024HGH0_PSEKB</name>
<proteinExistence type="predicted"/>
<evidence type="ECO:0000313" key="7">
    <source>
        <dbReference type="Proteomes" id="UP000025241"/>
    </source>
</evidence>
<dbReference type="Pfam" id="PF08447">
    <property type="entry name" value="PAS_3"/>
    <property type="match status" value="1"/>
</dbReference>
<dbReference type="CDD" id="cd00130">
    <property type="entry name" value="PAS"/>
    <property type="match status" value="4"/>
</dbReference>
<dbReference type="SMART" id="SM00086">
    <property type="entry name" value="PAC"/>
    <property type="match status" value="3"/>
</dbReference>
<dbReference type="SMART" id="SM00283">
    <property type="entry name" value="MA"/>
    <property type="match status" value="1"/>
</dbReference>
<dbReference type="PATRIC" id="fig|1301098.3.peg.2401"/>
<dbReference type="eggNOG" id="COG0840">
    <property type="taxonomic scope" value="Bacteria"/>
</dbReference>
<evidence type="ECO:0000259" key="4">
    <source>
        <dbReference type="PROSITE" id="PS50112"/>
    </source>
</evidence>
<reference evidence="6 7" key="1">
    <citation type="submission" date="2013-03" db="EMBL/GenBank/DDBJ databases">
        <authorList>
            <person name="Linke B."/>
        </authorList>
    </citation>
    <scope>NUCLEOTIDE SEQUENCE [LARGE SCALE GENOMIC DNA]</scope>
    <source>
        <strain evidence="6 7">B13</strain>
    </source>
</reference>
<keyword evidence="1 2" id="KW-0807">Transducer</keyword>
<sequence>MFTLFRRNRSQDVFKALDQTLGVVEFDPDGTVLHANRPFLDLLGYSIDEVRGRPHRLLFPSDEADSRDARGFWQALCEGRPQSGTFRYVGKRGTCVWIHATYTPIVRRKRLARIVGLVTDITAQVAEQARFESRMAAIDRAQAVIEFSPDGTILDANENFLKLMGYGISDIRGKKHAMFVPAAQRESRAYAEFWQKLRSGRFETAEFERIAKDGRSVWIHATYNPILGPQGEVVRVIKFASDITAEVLRNKEFKLLSLVANETDNAIVITDAKGFIQYVNRGFTELTGHELEEVRGKRPGPLLQGPATSQETVERIGQALRNGQPIYSEILNYRKSGEHYWISLAINPVFNEAGELERFVSIQANITQTKEISLEAEKRFTAISVNNGVAEWDIDGRLVSANDYLVRHLGHQSLPELLGRRHNLGTLLGRERFSTLLGGQQLLGALDMPGKDGKPVRFDSALCPITDSVGRIKRIVSYGIDVQAKFEASQVTHREMRLVQDSSARIAKIIDSIDTITEKTNLLALNAAIEAARAGESGRGFAVVADEVRKLAQQSAASAREITHLVNESTERIDRLNASLAELLTSA</sequence>
<dbReference type="PROSITE" id="PS50113">
    <property type="entry name" value="PAC"/>
    <property type="match status" value="3"/>
</dbReference>
<dbReference type="SMART" id="SM00091">
    <property type="entry name" value="PAS"/>
    <property type="match status" value="4"/>
</dbReference>
<feature type="domain" description="PAC" evidence="5">
    <location>
        <begin position="324"/>
        <end position="378"/>
    </location>
</feature>
<dbReference type="AlphaFoldDB" id="A0A024HGH0"/>
<dbReference type="InterPro" id="IPR050903">
    <property type="entry name" value="Bact_Chemotaxis_MeTrfase"/>
</dbReference>
<dbReference type="NCBIfam" id="TIGR00229">
    <property type="entry name" value="sensory_box"/>
    <property type="match status" value="3"/>
</dbReference>
<keyword evidence="7" id="KW-1185">Reference proteome</keyword>
<feature type="domain" description="PAS" evidence="4">
    <location>
        <begin position="252"/>
        <end position="323"/>
    </location>
</feature>
<evidence type="ECO:0000256" key="2">
    <source>
        <dbReference type="PROSITE-ProRule" id="PRU00284"/>
    </source>
</evidence>
<dbReference type="OrthoDB" id="9765776at2"/>
<gene>
    <name evidence="6" type="ORF">PKB_2397</name>
</gene>
<dbReference type="PANTHER" id="PTHR24422">
    <property type="entry name" value="CHEMOTAXIS PROTEIN METHYLTRANSFERASE"/>
    <property type="match status" value="1"/>
</dbReference>
<feature type="domain" description="PAC" evidence="5">
    <location>
        <begin position="82"/>
        <end position="133"/>
    </location>
</feature>
<dbReference type="Pfam" id="PF13426">
    <property type="entry name" value="PAS_9"/>
    <property type="match status" value="2"/>
</dbReference>
<dbReference type="SUPFAM" id="SSF58104">
    <property type="entry name" value="Methyl-accepting chemotaxis protein (MCP) signaling domain"/>
    <property type="match status" value="1"/>
</dbReference>
<dbReference type="EMBL" id="HG322950">
    <property type="protein sequence ID" value="CDF83744.1"/>
    <property type="molecule type" value="Genomic_DNA"/>
</dbReference>
<evidence type="ECO:0000259" key="3">
    <source>
        <dbReference type="PROSITE" id="PS50111"/>
    </source>
</evidence>
<feature type="domain" description="PAC" evidence="5">
    <location>
        <begin position="203"/>
        <end position="255"/>
    </location>
</feature>
<accession>A0A024HGH0</accession>
<dbReference type="eggNOG" id="COG2202">
    <property type="taxonomic scope" value="Bacteria"/>
</dbReference>
<dbReference type="Proteomes" id="UP000025241">
    <property type="component" value="Chromosome I"/>
</dbReference>
<dbReference type="STRING" id="1301098.PKB_2397"/>
<dbReference type="GO" id="GO:0016020">
    <property type="term" value="C:membrane"/>
    <property type="evidence" value="ECO:0007669"/>
    <property type="project" value="InterPro"/>
</dbReference>
<reference evidence="6 7" key="2">
    <citation type="submission" date="2014-05" db="EMBL/GenBank/DDBJ databases">
        <title>Genome sequence of the 3-chlorobenzoate degrading bacterium Pseudomonas knackmussii B13 shows multiple evidence for horizontal gene transfer.</title>
        <authorList>
            <person name="Miyazaki R."/>
            <person name="Bertelli C."/>
            <person name="Falquet L."/>
            <person name="Robinson-Rechavi M."/>
            <person name="Gharib W."/>
            <person name="Roy S."/>
            <person name="Van der Meer J.R."/>
        </authorList>
    </citation>
    <scope>NUCLEOTIDE SEQUENCE [LARGE SCALE GENOMIC DNA]</scope>
    <source>
        <strain evidence="6 7">B13</strain>
    </source>
</reference>
<dbReference type="PROSITE" id="PS50111">
    <property type="entry name" value="CHEMOTAXIS_TRANSDUC_2"/>
    <property type="match status" value="1"/>
</dbReference>
<organism evidence="6 7">
    <name type="scientific">Pseudomonas knackmussii (strain DSM 6978 / CCUG 54928 / LMG 23759 / B13)</name>
    <dbReference type="NCBI Taxonomy" id="1301098"/>
    <lineage>
        <taxon>Bacteria</taxon>
        <taxon>Pseudomonadati</taxon>
        <taxon>Pseudomonadota</taxon>
        <taxon>Gammaproteobacteria</taxon>
        <taxon>Pseudomonadales</taxon>
        <taxon>Pseudomonadaceae</taxon>
        <taxon>Pseudomonas</taxon>
    </lineage>
</organism>
<evidence type="ECO:0000259" key="5">
    <source>
        <dbReference type="PROSITE" id="PS50113"/>
    </source>
</evidence>
<dbReference type="PRINTS" id="PR00260">
    <property type="entry name" value="CHEMTRNSDUCR"/>
</dbReference>
<dbReference type="InterPro" id="IPR000700">
    <property type="entry name" value="PAS-assoc_C"/>
</dbReference>